<accession>A0A4R3P158</accession>
<dbReference type="InterPro" id="IPR036388">
    <property type="entry name" value="WH-like_DNA-bd_sf"/>
</dbReference>
<dbReference type="PANTHER" id="PTHR30537">
    <property type="entry name" value="HTH-TYPE TRANSCRIPTIONAL REGULATOR"/>
    <property type="match status" value="1"/>
</dbReference>
<keyword evidence="4" id="KW-0804">Transcription</keyword>
<organism evidence="6 7">
    <name type="scientific">Martelella mediterranea</name>
    <dbReference type="NCBI Taxonomy" id="293089"/>
    <lineage>
        <taxon>Bacteria</taxon>
        <taxon>Pseudomonadati</taxon>
        <taxon>Pseudomonadota</taxon>
        <taxon>Alphaproteobacteria</taxon>
        <taxon>Hyphomicrobiales</taxon>
        <taxon>Aurantimonadaceae</taxon>
        <taxon>Martelella</taxon>
    </lineage>
</organism>
<dbReference type="Pfam" id="PF03466">
    <property type="entry name" value="LysR_substrate"/>
    <property type="match status" value="1"/>
</dbReference>
<dbReference type="SUPFAM" id="SSF53850">
    <property type="entry name" value="Periplasmic binding protein-like II"/>
    <property type="match status" value="1"/>
</dbReference>
<dbReference type="GO" id="GO:0043565">
    <property type="term" value="F:sequence-specific DNA binding"/>
    <property type="evidence" value="ECO:0007669"/>
    <property type="project" value="TreeGrafter"/>
</dbReference>
<dbReference type="SUPFAM" id="SSF46785">
    <property type="entry name" value="Winged helix' DNA-binding domain"/>
    <property type="match status" value="1"/>
</dbReference>
<dbReference type="EMBL" id="SMAR01000011">
    <property type="protein sequence ID" value="TCT39891.1"/>
    <property type="molecule type" value="Genomic_DNA"/>
</dbReference>
<dbReference type="AlphaFoldDB" id="A0A4R3P158"/>
<sequence length="308" mass="33949">MVTNNSKGIIVDRLTSMAVFVKVVDLGSFVAAANETGLSPQMVSKHVVFLEDRLGATLLNRTTRKQSLSDIGRAYYERCKIILGEAEAAESLASDMRRHPRGLLRVNAPKTFGSLVLAPMVTRYLARFPDVEIDLVLEDRFVDPVDEGYEVVIRIGNVPAPGLVAVPLAPYRIVVCAAPDYLARFGEPKKPTDLMHHQCLVFGQSALSRPSCWHFYEDGKETEVNISGRIRSNDWLTLMRAAVEGYGIALGAELIMRDELAAGRLVQVLDGYDVPIRPVNAFYIAGRRPTAKVRSFLDAMVEAFGPEG</sequence>
<evidence type="ECO:0000256" key="2">
    <source>
        <dbReference type="ARBA" id="ARBA00023015"/>
    </source>
</evidence>
<dbReference type="GO" id="GO:0006351">
    <property type="term" value="P:DNA-templated transcription"/>
    <property type="evidence" value="ECO:0007669"/>
    <property type="project" value="TreeGrafter"/>
</dbReference>
<proteinExistence type="inferred from homology"/>
<dbReference type="FunFam" id="1.10.10.10:FF:000001">
    <property type="entry name" value="LysR family transcriptional regulator"/>
    <property type="match status" value="1"/>
</dbReference>
<dbReference type="InterPro" id="IPR000847">
    <property type="entry name" value="LysR_HTH_N"/>
</dbReference>
<gene>
    <name evidence="6" type="ORF">EDC90_101176</name>
</gene>
<dbReference type="PROSITE" id="PS50931">
    <property type="entry name" value="HTH_LYSR"/>
    <property type="match status" value="1"/>
</dbReference>
<evidence type="ECO:0000313" key="6">
    <source>
        <dbReference type="EMBL" id="TCT39891.1"/>
    </source>
</evidence>
<evidence type="ECO:0000259" key="5">
    <source>
        <dbReference type="PROSITE" id="PS50931"/>
    </source>
</evidence>
<protein>
    <submittedName>
        <fullName evidence="6">DNA-binding transcriptional LysR family regulator</fullName>
    </submittedName>
</protein>
<dbReference type="InterPro" id="IPR036390">
    <property type="entry name" value="WH_DNA-bd_sf"/>
</dbReference>
<dbReference type="GO" id="GO:0003700">
    <property type="term" value="F:DNA-binding transcription factor activity"/>
    <property type="evidence" value="ECO:0007669"/>
    <property type="project" value="InterPro"/>
</dbReference>
<dbReference type="InterPro" id="IPR005119">
    <property type="entry name" value="LysR_subst-bd"/>
</dbReference>
<dbReference type="Gene3D" id="1.10.10.10">
    <property type="entry name" value="Winged helix-like DNA-binding domain superfamily/Winged helix DNA-binding domain"/>
    <property type="match status" value="1"/>
</dbReference>
<evidence type="ECO:0000256" key="3">
    <source>
        <dbReference type="ARBA" id="ARBA00023125"/>
    </source>
</evidence>
<dbReference type="Gene3D" id="3.40.190.290">
    <property type="match status" value="1"/>
</dbReference>
<evidence type="ECO:0000313" key="7">
    <source>
        <dbReference type="Proteomes" id="UP000295097"/>
    </source>
</evidence>
<dbReference type="PANTHER" id="PTHR30537:SF5">
    <property type="entry name" value="HTH-TYPE TRANSCRIPTIONAL ACTIVATOR TTDR-RELATED"/>
    <property type="match status" value="1"/>
</dbReference>
<feature type="domain" description="HTH lysR-type" evidence="5">
    <location>
        <begin position="12"/>
        <end position="69"/>
    </location>
</feature>
<reference evidence="6 7" key="1">
    <citation type="submission" date="2019-03" db="EMBL/GenBank/DDBJ databases">
        <title>Freshwater and sediment microbial communities from various areas in North America, analyzing microbe dynamics in response to fracking.</title>
        <authorList>
            <person name="Lamendella R."/>
        </authorList>
    </citation>
    <scope>NUCLEOTIDE SEQUENCE [LARGE SCALE GENOMIC DNA]</scope>
    <source>
        <strain evidence="6 7">175.2</strain>
    </source>
</reference>
<keyword evidence="3 6" id="KW-0238">DNA-binding</keyword>
<name>A0A4R3P158_9HYPH</name>
<comment type="caution">
    <text evidence="6">The sequence shown here is derived from an EMBL/GenBank/DDBJ whole genome shotgun (WGS) entry which is preliminary data.</text>
</comment>
<keyword evidence="7" id="KW-1185">Reference proteome</keyword>
<evidence type="ECO:0000256" key="4">
    <source>
        <dbReference type="ARBA" id="ARBA00023163"/>
    </source>
</evidence>
<dbReference type="InterPro" id="IPR058163">
    <property type="entry name" value="LysR-type_TF_proteobact-type"/>
</dbReference>
<comment type="similarity">
    <text evidence="1">Belongs to the LysR transcriptional regulatory family.</text>
</comment>
<dbReference type="Pfam" id="PF00126">
    <property type="entry name" value="HTH_1"/>
    <property type="match status" value="1"/>
</dbReference>
<evidence type="ECO:0000256" key="1">
    <source>
        <dbReference type="ARBA" id="ARBA00009437"/>
    </source>
</evidence>
<dbReference type="Proteomes" id="UP000295097">
    <property type="component" value="Unassembled WGS sequence"/>
</dbReference>
<keyword evidence="2" id="KW-0805">Transcription regulation</keyword>
<dbReference type="FunFam" id="3.40.190.290:FF:000001">
    <property type="entry name" value="Transcriptional regulator, LysR family"/>
    <property type="match status" value="1"/>
</dbReference>